<organism evidence="1 2">
    <name type="scientific">Belnapia mucosa</name>
    <dbReference type="NCBI Taxonomy" id="2804532"/>
    <lineage>
        <taxon>Bacteria</taxon>
        <taxon>Pseudomonadati</taxon>
        <taxon>Pseudomonadota</taxon>
        <taxon>Alphaproteobacteria</taxon>
        <taxon>Acetobacterales</taxon>
        <taxon>Roseomonadaceae</taxon>
        <taxon>Belnapia</taxon>
    </lineage>
</organism>
<dbReference type="EMBL" id="JAEUXJ010000017">
    <property type="protein sequence ID" value="MBL6458674.1"/>
    <property type="molecule type" value="Genomic_DNA"/>
</dbReference>
<protein>
    <submittedName>
        <fullName evidence="1">Uncharacterized protein</fullName>
    </submittedName>
</protein>
<proteinExistence type="predicted"/>
<evidence type="ECO:0000313" key="1">
    <source>
        <dbReference type="EMBL" id="MBL6458674.1"/>
    </source>
</evidence>
<name>A0ABS1VD71_9PROT</name>
<accession>A0ABS1VD71</accession>
<reference evidence="1 2" key="1">
    <citation type="submission" date="2021-01" db="EMBL/GenBank/DDBJ databases">
        <title>Belnapia mucosa sp. nov. and Belnapia arida sp. nov., isolated from the Tabernas Desert (Almeria, Spain).</title>
        <authorList>
            <person name="Molina-Menor E."/>
            <person name="Vidal-Verdu A."/>
            <person name="Calonge A."/>
            <person name="Satari L."/>
            <person name="Pereto Magraner J."/>
            <person name="Porcar Miralles M."/>
        </authorList>
    </citation>
    <scope>NUCLEOTIDE SEQUENCE [LARGE SCALE GENOMIC DNA]</scope>
    <source>
        <strain evidence="1 2">T6</strain>
    </source>
</reference>
<evidence type="ECO:0000313" key="2">
    <source>
        <dbReference type="Proteomes" id="UP000606490"/>
    </source>
</evidence>
<dbReference type="RefSeq" id="WP_202828416.1">
    <property type="nucleotide sequence ID" value="NZ_JAEUXJ010000017.1"/>
</dbReference>
<sequence length="144" mass="16787">MRDLEGAKWRMWHGRWAGCRDRLTALLCWTKRKDVYEAAGNDRFQRHATGVLGYIERNAGALVPYPARCRRGQPISTAFVENAMNEIVAKRINKAQQMRWNRATVQPFQEVRTTVLNDTLENAFRQCYPNFRLDQGRQMVARAT</sequence>
<comment type="caution">
    <text evidence="1">The sequence shown here is derived from an EMBL/GenBank/DDBJ whole genome shotgun (WGS) entry which is preliminary data.</text>
</comment>
<keyword evidence="2" id="KW-1185">Reference proteome</keyword>
<gene>
    <name evidence="1" type="ORF">JMJ55_25385</name>
</gene>
<dbReference type="Proteomes" id="UP000606490">
    <property type="component" value="Unassembled WGS sequence"/>
</dbReference>